<dbReference type="Gene3D" id="3.30.450.330">
    <property type="match status" value="1"/>
</dbReference>
<dbReference type="Proteomes" id="UP001165405">
    <property type="component" value="Unassembled WGS sequence"/>
</dbReference>
<dbReference type="Gene3D" id="3.40.710.10">
    <property type="entry name" value="DD-peptidase/beta-lactamase superfamily"/>
    <property type="match status" value="1"/>
</dbReference>
<feature type="region of interest" description="Disordered" evidence="4">
    <location>
        <begin position="1"/>
        <end position="197"/>
    </location>
</feature>
<evidence type="ECO:0000313" key="8">
    <source>
        <dbReference type="EMBL" id="MCF4123322.1"/>
    </source>
</evidence>
<dbReference type="Pfam" id="PF03717">
    <property type="entry name" value="PBP_dimer"/>
    <property type="match status" value="1"/>
</dbReference>
<evidence type="ECO:0000256" key="1">
    <source>
        <dbReference type="ARBA" id="ARBA00004370"/>
    </source>
</evidence>
<keyword evidence="9" id="KW-1185">Reference proteome</keyword>
<feature type="compositionally biased region" description="Basic and acidic residues" evidence="4">
    <location>
        <begin position="1"/>
        <end position="10"/>
    </location>
</feature>
<evidence type="ECO:0000256" key="4">
    <source>
        <dbReference type="SAM" id="MobiDB-lite"/>
    </source>
</evidence>
<dbReference type="InterPro" id="IPR036138">
    <property type="entry name" value="PBP_dimer_sf"/>
</dbReference>
<dbReference type="SUPFAM" id="SSF56519">
    <property type="entry name" value="Penicillin binding protein dimerisation domain"/>
    <property type="match status" value="1"/>
</dbReference>
<dbReference type="PANTHER" id="PTHR30627:SF1">
    <property type="entry name" value="PEPTIDOGLYCAN D,D-TRANSPEPTIDASE FTSI"/>
    <property type="match status" value="1"/>
</dbReference>
<keyword evidence="3 5" id="KW-0472">Membrane</keyword>
<protein>
    <submittedName>
        <fullName evidence="8">Penicillin-binding protein 2</fullName>
    </submittedName>
</protein>
<feature type="compositionally biased region" description="Basic residues" evidence="4">
    <location>
        <begin position="179"/>
        <end position="194"/>
    </location>
</feature>
<dbReference type="InterPro" id="IPR001460">
    <property type="entry name" value="PCN-bd_Tpept"/>
</dbReference>
<keyword evidence="5" id="KW-0812">Transmembrane</keyword>
<comment type="similarity">
    <text evidence="2">Belongs to the transpeptidase family.</text>
</comment>
<feature type="compositionally biased region" description="Low complexity" evidence="4">
    <location>
        <begin position="120"/>
        <end position="137"/>
    </location>
</feature>
<sequence length="777" mass="79985">MTRPTPERASRGRATPSGGRQGGTPRGGEPRSGAPRAGGSSGKPAPGGGRTGTPRSGAPRADAPRSGAAPRSGGTPRSGAPAPRSAAPAPRSGAPAPRSGAPARQSGAPARDAAKPVRSPRGAAPAARTGTAKATGAPGAGDRRRAAGAKAGAGKATRTGANRTTRTATALQAPPRRSAPSRRRVARPAPRRRPGNPELRQRWLVGLAAIVVLIFVVRLVQVQVIDGPGLAQDAQDARLLTSVTPAHRGDITDADGVVLATSVDRYTVVADQASIQEFDGGSRVDAEGLPVEDGALGIAQLLAPVLGTEKAVLAAELTGDRGYVVLARDVVPEVQRAIADLSIRAYVRTDLTSKRTYPSGSVGGTVVGFVNSDQVGQGGVEGAYDDLLAGTAGSVTFERSRDGLNIPTGEQQSVPAVPGQDVRLTLVHDVQWKAQDAIDAAVSSTGAEYGMVLVQDVRTGELLALADSGAADPNDRSTAAVADGSRAVSVVFEPGSTGKVITMAAALETGAWTPDSQFTVPFTYTTPNGQTFHDSHEHPTERLTLTGVLAQSSNTGTVQVGEKIPVQVRYDYLRKFGFGERTGLGLPGESPGIIVDSADAWDGRTRYAVLFGQGVSVSAMQATSVFSTIANGGVRTTPSLLAGSVADDGAFTPADRPAGERVISEKTADTVMQMLESVVDEGTGNAASIPGYRVAGKTGTAQMWVSSSAYTYMSSFIGVAPADDPRYTVSVFLKSPHSSIYGGDIAAPVFKDVMGFTLQKMDVPPSREPYVALPTTW</sequence>
<dbReference type="AlphaFoldDB" id="A0AA41QHL9"/>
<feature type="compositionally biased region" description="Low complexity" evidence="4">
    <location>
        <begin position="77"/>
        <end position="104"/>
    </location>
</feature>
<dbReference type="InterPro" id="IPR005311">
    <property type="entry name" value="PBP_dimer"/>
</dbReference>
<evidence type="ECO:0000256" key="5">
    <source>
        <dbReference type="SAM" id="Phobius"/>
    </source>
</evidence>
<dbReference type="RefSeq" id="WP_236091132.1">
    <property type="nucleotide sequence ID" value="NZ_JAKGSG010000058.1"/>
</dbReference>
<comment type="subcellular location">
    <subcellularLocation>
        <location evidence="1">Membrane</location>
    </subcellularLocation>
</comment>
<name>A0AA41QHL9_9MICO</name>
<feature type="transmembrane region" description="Helical" evidence="5">
    <location>
        <begin position="203"/>
        <end position="220"/>
    </location>
</feature>
<dbReference type="PANTHER" id="PTHR30627">
    <property type="entry name" value="PEPTIDOGLYCAN D,D-TRANSPEPTIDASE"/>
    <property type="match status" value="1"/>
</dbReference>
<feature type="domain" description="Penicillin-binding protein transpeptidase" evidence="6">
    <location>
        <begin position="450"/>
        <end position="754"/>
    </location>
</feature>
<dbReference type="GO" id="GO:0005886">
    <property type="term" value="C:plasma membrane"/>
    <property type="evidence" value="ECO:0007669"/>
    <property type="project" value="TreeGrafter"/>
</dbReference>
<evidence type="ECO:0000256" key="3">
    <source>
        <dbReference type="ARBA" id="ARBA00023136"/>
    </source>
</evidence>
<feature type="compositionally biased region" description="Low complexity" evidence="4">
    <location>
        <begin position="148"/>
        <end position="178"/>
    </location>
</feature>
<evidence type="ECO:0000259" key="6">
    <source>
        <dbReference type="Pfam" id="PF00905"/>
    </source>
</evidence>
<dbReference type="Gene3D" id="3.90.1310.10">
    <property type="entry name" value="Penicillin-binding protein 2a (Domain 2)"/>
    <property type="match status" value="1"/>
</dbReference>
<feature type="compositionally biased region" description="Gly residues" evidence="4">
    <location>
        <begin position="39"/>
        <end position="51"/>
    </location>
</feature>
<feature type="domain" description="Penicillin-binding protein dimerisation" evidence="7">
    <location>
        <begin position="244"/>
        <end position="405"/>
    </location>
</feature>
<accession>A0AA41QHL9</accession>
<dbReference type="GO" id="GO:0071555">
    <property type="term" value="P:cell wall organization"/>
    <property type="evidence" value="ECO:0007669"/>
    <property type="project" value="TreeGrafter"/>
</dbReference>
<evidence type="ECO:0000259" key="7">
    <source>
        <dbReference type="Pfam" id="PF03717"/>
    </source>
</evidence>
<dbReference type="InterPro" id="IPR012338">
    <property type="entry name" value="Beta-lactam/transpept-like"/>
</dbReference>
<dbReference type="InterPro" id="IPR050515">
    <property type="entry name" value="Beta-lactam/transpept"/>
</dbReference>
<evidence type="ECO:0000256" key="2">
    <source>
        <dbReference type="ARBA" id="ARBA00007171"/>
    </source>
</evidence>
<dbReference type="Pfam" id="PF00905">
    <property type="entry name" value="Transpeptidase"/>
    <property type="match status" value="1"/>
</dbReference>
<dbReference type="GO" id="GO:0008658">
    <property type="term" value="F:penicillin binding"/>
    <property type="evidence" value="ECO:0007669"/>
    <property type="project" value="InterPro"/>
</dbReference>
<dbReference type="SUPFAM" id="SSF56601">
    <property type="entry name" value="beta-lactamase/transpeptidase-like"/>
    <property type="match status" value="1"/>
</dbReference>
<evidence type="ECO:0000313" key="9">
    <source>
        <dbReference type="Proteomes" id="UP001165405"/>
    </source>
</evidence>
<organism evidence="8 9">
    <name type="scientific">Antribacter soli</name>
    <dbReference type="NCBI Taxonomy" id="2910976"/>
    <lineage>
        <taxon>Bacteria</taxon>
        <taxon>Bacillati</taxon>
        <taxon>Actinomycetota</taxon>
        <taxon>Actinomycetes</taxon>
        <taxon>Micrococcales</taxon>
        <taxon>Promicromonosporaceae</taxon>
        <taxon>Antribacter</taxon>
    </lineage>
</organism>
<dbReference type="EMBL" id="JAKGSG010000058">
    <property type="protein sequence ID" value="MCF4123322.1"/>
    <property type="molecule type" value="Genomic_DNA"/>
</dbReference>
<reference evidence="8" key="1">
    <citation type="submission" date="2022-01" db="EMBL/GenBank/DDBJ databases">
        <title>Antribacter sp. nov., isolated from Guizhou of China.</title>
        <authorList>
            <person name="Chengliang C."/>
            <person name="Ya Z."/>
        </authorList>
    </citation>
    <scope>NUCLEOTIDE SEQUENCE</scope>
    <source>
        <strain evidence="8">KLBMP 9083</strain>
    </source>
</reference>
<comment type="caution">
    <text evidence="8">The sequence shown here is derived from an EMBL/GenBank/DDBJ whole genome shotgun (WGS) entry which is preliminary data.</text>
</comment>
<keyword evidence="5" id="KW-1133">Transmembrane helix</keyword>
<gene>
    <name evidence="8" type="ORF">L1785_20345</name>
</gene>
<proteinExistence type="inferred from homology"/>